<sequence>MNRDTGEITQLEFFERPKTGIRYDWRPNPGRHVNVPKELVKRLYDKSSGYNAGDRDVFFFYLGFSPDGTEPLRMTFKEIADVIGGRPDTIAKRVGKLNRGGLLLEAERVGRIVFYRANPRSGFDGAAEDQVQAVKDVRFPVIPAPANAEVKRKAAS</sequence>
<name>A0A7U3LGA5_9ACTN</name>
<dbReference type="KEGG" id="arev:RVR_P1112"/>
<dbReference type="EMBL" id="AP018366">
    <property type="protein sequence ID" value="BBG20727.1"/>
    <property type="molecule type" value="Genomic_DNA"/>
</dbReference>
<evidence type="ECO:0000313" key="2">
    <source>
        <dbReference type="Proteomes" id="UP000595703"/>
    </source>
</evidence>
<dbReference type="InterPro" id="IPR011991">
    <property type="entry name" value="ArsR-like_HTH"/>
</dbReference>
<keyword evidence="2" id="KW-1185">Reference proteome</keyword>
<dbReference type="Proteomes" id="UP000595703">
    <property type="component" value="Plasmid pRVR1"/>
</dbReference>
<evidence type="ECO:0000313" key="1">
    <source>
        <dbReference type="EMBL" id="BBG20727.1"/>
    </source>
</evidence>
<protein>
    <submittedName>
        <fullName evidence="1">Putative replication initiation protein</fullName>
    </submittedName>
</protein>
<gene>
    <name evidence="1" type="ORF">RVR_P1112</name>
</gene>
<dbReference type="AlphaFoldDB" id="A0A7U3LGA5"/>
<proteinExistence type="predicted"/>
<accession>A0A7U3LGA5</accession>
<organism evidence="1 2">
    <name type="scientific">Actinacidiphila reveromycinica</name>
    <dbReference type="NCBI Taxonomy" id="659352"/>
    <lineage>
        <taxon>Bacteria</taxon>
        <taxon>Bacillati</taxon>
        <taxon>Actinomycetota</taxon>
        <taxon>Actinomycetes</taxon>
        <taxon>Kitasatosporales</taxon>
        <taxon>Streptomycetaceae</taxon>
        <taxon>Actinacidiphila</taxon>
    </lineage>
</organism>
<dbReference type="CDD" id="cd00090">
    <property type="entry name" value="HTH_ARSR"/>
    <property type="match status" value="1"/>
</dbReference>
<keyword evidence="1" id="KW-0614">Plasmid</keyword>
<geneLocation type="plasmid" evidence="1 2">
    <name>pRVR1</name>
</geneLocation>
<reference evidence="1 2" key="1">
    <citation type="journal article" date="2020" name="Sci. Rep.">
        <title>beta-carboline chemical signals induce reveromycin production through a LuxR family regulator in Streptomyces sp. SN-593.</title>
        <authorList>
            <person name="Panthee S."/>
            <person name="Kito N."/>
            <person name="Hayashi T."/>
            <person name="Shimizu T."/>
            <person name="Ishikawa J."/>
            <person name="Hamamoto H."/>
            <person name="Osada H."/>
            <person name="Takahashi S."/>
        </authorList>
    </citation>
    <scope>NUCLEOTIDE SEQUENCE [LARGE SCALE GENOMIC DNA]</scope>
    <source>
        <strain evidence="1 2">SN-593</strain>
        <plasmid evidence="1 2">pRVR1</plasmid>
    </source>
</reference>